<sequence>MSEKKTKGSHQSQSEQQEIIQTFQQLRNEQRSLISKITELEQDLNEHKVVLETLSEVSGDRRCFRMVGGVLVERTVAEVIPALSNNRDQLTKLLENMNELLVKKGKEINEYREKHGIRVRGQEPPPQAPDTEKATSSGGVLVANKS</sequence>
<comment type="function">
    <text evidence="4">Binds specifically to cytosolic chaperonin (c-CPN) and transfers target proteins to it. Binds to nascent polypeptide chain and promotes folding in an environment in which there are many competing pathways for nonnative proteins.</text>
</comment>
<comment type="subunit">
    <text evidence="2">Heterohexamer of two PFD-alpha type and four PFD-beta type subunits.</text>
</comment>
<dbReference type="SUPFAM" id="SSF46579">
    <property type="entry name" value="Prefoldin"/>
    <property type="match status" value="1"/>
</dbReference>
<accession>A0A8B7MZG2</accession>
<dbReference type="Proteomes" id="UP000694843">
    <property type="component" value="Unplaced"/>
</dbReference>
<evidence type="ECO:0000256" key="3">
    <source>
        <dbReference type="ARBA" id="ARBA00023186"/>
    </source>
</evidence>
<dbReference type="GO" id="GO:0006457">
    <property type="term" value="P:protein folding"/>
    <property type="evidence" value="ECO:0007669"/>
    <property type="project" value="InterPro"/>
</dbReference>
<dbReference type="PANTHER" id="PTHR13303">
    <property type="entry name" value="PREFOLDIN SUBUNIT 2"/>
    <property type="match status" value="1"/>
</dbReference>
<dbReference type="InterPro" id="IPR002777">
    <property type="entry name" value="PFD_beta-like"/>
</dbReference>
<dbReference type="InterPro" id="IPR027235">
    <property type="entry name" value="PFD2"/>
</dbReference>
<dbReference type="KEGG" id="hazt:108664562"/>
<gene>
    <name evidence="8" type="primary">LOC108664562</name>
</gene>
<dbReference type="Pfam" id="PF01920">
    <property type="entry name" value="Prefoldin_2"/>
    <property type="match status" value="1"/>
</dbReference>
<evidence type="ECO:0000313" key="7">
    <source>
        <dbReference type="Proteomes" id="UP000694843"/>
    </source>
</evidence>
<dbReference type="InterPro" id="IPR009053">
    <property type="entry name" value="Prefoldin"/>
</dbReference>
<evidence type="ECO:0000256" key="6">
    <source>
        <dbReference type="SAM" id="MobiDB-lite"/>
    </source>
</evidence>
<dbReference type="OMA" id="CFKMIGG"/>
<feature type="coiled-coil region" evidence="5">
    <location>
        <begin position="23"/>
        <end position="114"/>
    </location>
</feature>
<feature type="region of interest" description="Disordered" evidence="6">
    <location>
        <begin position="115"/>
        <end position="146"/>
    </location>
</feature>
<evidence type="ECO:0000313" key="8">
    <source>
        <dbReference type="RefSeq" id="XP_018006663.1"/>
    </source>
</evidence>
<dbReference type="GO" id="GO:0016272">
    <property type="term" value="C:prefoldin complex"/>
    <property type="evidence" value="ECO:0007669"/>
    <property type="project" value="InterPro"/>
</dbReference>
<evidence type="ECO:0000256" key="4">
    <source>
        <dbReference type="ARBA" id="ARBA00024667"/>
    </source>
</evidence>
<dbReference type="RefSeq" id="XP_018006663.1">
    <property type="nucleotide sequence ID" value="XM_018151174.2"/>
</dbReference>
<dbReference type="FunFam" id="1.10.287.370:FF:000002">
    <property type="entry name" value="Prefoldin subunit 2"/>
    <property type="match status" value="1"/>
</dbReference>
<dbReference type="GeneID" id="108664562"/>
<dbReference type="OrthoDB" id="29646at2759"/>
<dbReference type="AlphaFoldDB" id="A0A8B7MZG2"/>
<comment type="similarity">
    <text evidence="1">Belongs to the prefoldin subunit beta family.</text>
</comment>
<name>A0A8B7MZG2_HYAAZ</name>
<keyword evidence="3" id="KW-0143">Chaperone</keyword>
<organism evidence="7 8">
    <name type="scientific">Hyalella azteca</name>
    <name type="common">Amphipod</name>
    <dbReference type="NCBI Taxonomy" id="294128"/>
    <lineage>
        <taxon>Eukaryota</taxon>
        <taxon>Metazoa</taxon>
        <taxon>Ecdysozoa</taxon>
        <taxon>Arthropoda</taxon>
        <taxon>Crustacea</taxon>
        <taxon>Multicrustacea</taxon>
        <taxon>Malacostraca</taxon>
        <taxon>Eumalacostraca</taxon>
        <taxon>Peracarida</taxon>
        <taxon>Amphipoda</taxon>
        <taxon>Senticaudata</taxon>
        <taxon>Talitrida</taxon>
        <taxon>Talitroidea</taxon>
        <taxon>Hyalellidae</taxon>
        <taxon>Hyalella</taxon>
    </lineage>
</organism>
<proteinExistence type="inferred from homology"/>
<reference evidence="8" key="1">
    <citation type="submission" date="2025-08" db="UniProtKB">
        <authorList>
            <consortium name="RefSeq"/>
        </authorList>
    </citation>
    <scope>IDENTIFICATION</scope>
    <source>
        <tissue evidence="8">Whole organism</tissue>
    </source>
</reference>
<dbReference type="GO" id="GO:0051082">
    <property type="term" value="F:unfolded protein binding"/>
    <property type="evidence" value="ECO:0007669"/>
    <property type="project" value="InterPro"/>
</dbReference>
<keyword evidence="7" id="KW-1185">Reference proteome</keyword>
<keyword evidence="5" id="KW-0175">Coiled coil</keyword>
<evidence type="ECO:0000256" key="2">
    <source>
        <dbReference type="ARBA" id="ARBA00011695"/>
    </source>
</evidence>
<dbReference type="Gene3D" id="1.10.287.370">
    <property type="match status" value="1"/>
</dbReference>
<dbReference type="CTD" id="5202"/>
<dbReference type="CDD" id="cd23163">
    <property type="entry name" value="Prefoldin_2"/>
    <property type="match status" value="1"/>
</dbReference>
<evidence type="ECO:0000256" key="1">
    <source>
        <dbReference type="ARBA" id="ARBA00008045"/>
    </source>
</evidence>
<evidence type="ECO:0000256" key="5">
    <source>
        <dbReference type="SAM" id="Coils"/>
    </source>
</evidence>
<protein>
    <submittedName>
        <fullName evidence="8">Prefoldin subunit 2-like</fullName>
    </submittedName>
</protein>